<dbReference type="InterPro" id="IPR001460">
    <property type="entry name" value="PCN-bd_Tpept"/>
</dbReference>
<dbReference type="InterPro" id="IPR036950">
    <property type="entry name" value="PBP_transglycosylase"/>
</dbReference>
<evidence type="ECO:0000313" key="14">
    <source>
        <dbReference type="Proteomes" id="UP001596223"/>
    </source>
</evidence>
<keyword evidence="3 13" id="KW-0328">Glycosyltransferase</keyword>
<dbReference type="PANTHER" id="PTHR32282">
    <property type="entry name" value="BINDING PROTEIN TRANSPEPTIDASE, PUTATIVE-RELATED"/>
    <property type="match status" value="1"/>
</dbReference>
<dbReference type="Pfam" id="PF00905">
    <property type="entry name" value="Transpeptidase"/>
    <property type="match status" value="1"/>
</dbReference>
<reference evidence="14" key="1">
    <citation type="journal article" date="2019" name="Int. J. Syst. Evol. Microbiol.">
        <title>The Global Catalogue of Microorganisms (GCM) 10K type strain sequencing project: providing services to taxonomists for standard genome sequencing and annotation.</title>
        <authorList>
            <consortium name="The Broad Institute Genomics Platform"/>
            <consortium name="The Broad Institute Genome Sequencing Center for Infectious Disease"/>
            <person name="Wu L."/>
            <person name="Ma J."/>
        </authorList>
    </citation>
    <scope>NUCLEOTIDE SEQUENCE [LARGE SCALE GENOMIC DNA]</scope>
    <source>
        <strain evidence="14">CCUG 36956</strain>
    </source>
</reference>
<dbReference type="EMBL" id="JBHSQN010000005">
    <property type="protein sequence ID" value="MFC6011492.1"/>
    <property type="molecule type" value="Genomic_DNA"/>
</dbReference>
<dbReference type="Gene3D" id="3.40.710.10">
    <property type="entry name" value="DD-peptidase/beta-lactamase superfamily"/>
    <property type="match status" value="1"/>
</dbReference>
<keyword evidence="5" id="KW-0378">Hydrolase</keyword>
<evidence type="ECO:0000256" key="4">
    <source>
        <dbReference type="ARBA" id="ARBA00022679"/>
    </source>
</evidence>
<feature type="region of interest" description="Disordered" evidence="9">
    <location>
        <begin position="1"/>
        <end position="88"/>
    </location>
</feature>
<comment type="caution">
    <text evidence="13">The sequence shown here is derived from an EMBL/GenBank/DDBJ whole genome shotgun (WGS) entry which is preliminary data.</text>
</comment>
<feature type="compositionally biased region" description="Basic and acidic residues" evidence="9">
    <location>
        <begin position="47"/>
        <end position="86"/>
    </location>
</feature>
<evidence type="ECO:0000313" key="13">
    <source>
        <dbReference type="EMBL" id="MFC6011492.1"/>
    </source>
</evidence>
<dbReference type="Pfam" id="PF00912">
    <property type="entry name" value="Transgly"/>
    <property type="match status" value="1"/>
</dbReference>
<dbReference type="SUPFAM" id="SSF53955">
    <property type="entry name" value="Lysozyme-like"/>
    <property type="match status" value="1"/>
</dbReference>
<dbReference type="InterPro" id="IPR001264">
    <property type="entry name" value="Glyco_trans_51"/>
</dbReference>
<evidence type="ECO:0000256" key="2">
    <source>
        <dbReference type="ARBA" id="ARBA00022670"/>
    </source>
</evidence>
<dbReference type="PANTHER" id="PTHR32282:SF34">
    <property type="entry name" value="PENICILLIN-BINDING PROTEIN 1A"/>
    <property type="match status" value="1"/>
</dbReference>
<evidence type="ECO:0000256" key="1">
    <source>
        <dbReference type="ARBA" id="ARBA00022645"/>
    </source>
</evidence>
<keyword evidence="10" id="KW-1133">Transmembrane helix</keyword>
<evidence type="ECO:0000256" key="7">
    <source>
        <dbReference type="ARBA" id="ARBA00034000"/>
    </source>
</evidence>
<dbReference type="Gene3D" id="1.10.3810.10">
    <property type="entry name" value="Biosynthetic peptidoglycan transglycosylase-like"/>
    <property type="match status" value="1"/>
</dbReference>
<dbReference type="EC" id="2.4.-.-" evidence="13"/>
<comment type="catalytic activity">
    <reaction evidence="8">
        <text>[GlcNAc-(1-&gt;4)-Mur2Ac(oyl-L-Ala-gamma-D-Glu-L-Lys-D-Ala-D-Ala)](n)-di-trans,octa-cis-undecaprenyl diphosphate + beta-D-GlcNAc-(1-&gt;4)-Mur2Ac(oyl-L-Ala-gamma-D-Glu-L-Lys-D-Ala-D-Ala)-di-trans,octa-cis-undecaprenyl diphosphate = [GlcNAc-(1-&gt;4)-Mur2Ac(oyl-L-Ala-gamma-D-Glu-L-Lys-D-Ala-D-Ala)](n+1)-di-trans,octa-cis-undecaprenyl diphosphate + di-trans,octa-cis-undecaprenyl diphosphate + H(+)</text>
        <dbReference type="Rhea" id="RHEA:23708"/>
        <dbReference type="Rhea" id="RHEA-COMP:9602"/>
        <dbReference type="Rhea" id="RHEA-COMP:9603"/>
        <dbReference type="ChEBI" id="CHEBI:15378"/>
        <dbReference type="ChEBI" id="CHEBI:58405"/>
        <dbReference type="ChEBI" id="CHEBI:60033"/>
        <dbReference type="ChEBI" id="CHEBI:78435"/>
        <dbReference type="EC" id="2.4.99.28"/>
    </reaction>
</comment>
<feature type="compositionally biased region" description="Pro residues" evidence="9">
    <location>
        <begin position="743"/>
        <end position="763"/>
    </location>
</feature>
<evidence type="ECO:0000256" key="9">
    <source>
        <dbReference type="SAM" id="MobiDB-lite"/>
    </source>
</evidence>
<protein>
    <submittedName>
        <fullName evidence="13">Transglycosylase domain-containing protein</fullName>
        <ecNumber evidence="13">2.4.-.-</ecNumber>
    </submittedName>
</protein>
<keyword evidence="1" id="KW-0121">Carboxypeptidase</keyword>
<keyword evidence="10" id="KW-0472">Membrane</keyword>
<evidence type="ECO:0000259" key="11">
    <source>
        <dbReference type="Pfam" id="PF00905"/>
    </source>
</evidence>
<dbReference type="InterPro" id="IPR050396">
    <property type="entry name" value="Glycosyltr_51/Transpeptidase"/>
</dbReference>
<organism evidence="13 14">
    <name type="scientific">Nocardia lasii</name>
    <dbReference type="NCBI Taxonomy" id="1616107"/>
    <lineage>
        <taxon>Bacteria</taxon>
        <taxon>Bacillati</taxon>
        <taxon>Actinomycetota</taxon>
        <taxon>Actinomycetes</taxon>
        <taxon>Mycobacteriales</taxon>
        <taxon>Nocardiaceae</taxon>
        <taxon>Nocardia</taxon>
    </lineage>
</organism>
<dbReference type="InterPro" id="IPR023346">
    <property type="entry name" value="Lysozyme-like_dom_sf"/>
</dbReference>
<dbReference type="Proteomes" id="UP001596223">
    <property type="component" value="Unassembled WGS sequence"/>
</dbReference>
<dbReference type="SUPFAM" id="SSF56601">
    <property type="entry name" value="beta-lactamase/transpeptidase-like"/>
    <property type="match status" value="1"/>
</dbReference>
<sequence>MASQRGRGRSDEDPPYRSIAGFRDPLARGANPPKGAARRAQAAKLAATDDTRYVPPASERERRAEKGAARRAQAERFGFADDERPRRPPRTRWQRIRRLILALFVIFVCVPALLFVAVYWSAEIPEPAEVAVEQPATVLASDGTTVLTRFIPPQGNRIPIPLSDVPFPVRDAVLAAEDRTFYTNAGYSTSGFLRAARDNVTGQDNAGGGSTITQQYVKNAFLSSERTVTRKMRELIIAAKMSRQWSKDEILAAYLNTIYFGRGAYGIAAAAKAYFDKPVPELSLAEGAVLAAVIRSPSVLDPENHLDQLRARWQYVLNGMVEMNVLAPGDRDATVFPPIIPLGDVEQEVVRLGPEGHIRAQVLRELRASGLDDTDINTGALQIVTTIDAAAQAGAVDSVRERLSWQPPELRSAVVSIDPRNGAVRAYYGGEDGTGYDFAQAPLQTGSAFKVFALVAAQQQGIPVTRAMDSSPITDRGTTITNVEGESCGNCSLAEALKRSLNTSFYRLTMTMGDGPRAIAEAAHLAGIPEYIPGVQGMSLTESDGFPLNGIVLGLYQVRPIDMASAYATLAASGVYHAPYFVQKVSTADGRVLLDRSQETPAGRPLPDADRRLPAAIADATVSAMLPIADYANGHGLADGRPSAAKTGTTQLGETKNNKDAWMVGFTPSLSTAVWVGTENPQPLRNGRGGAIWGSGLPADIWKQTMDRALAGTPVEEFVARPLPSPPPPRPTPTPFDIFGPPTNTPRTPPPPLIIIPPAPTPATPGELFPGLGGEGPR</sequence>
<keyword evidence="4 13" id="KW-0808">Transferase</keyword>
<name>A0ABW1JPW5_9NOCA</name>
<evidence type="ECO:0000256" key="3">
    <source>
        <dbReference type="ARBA" id="ARBA00022676"/>
    </source>
</evidence>
<accession>A0ABW1JPW5</accession>
<dbReference type="RefSeq" id="WP_378603275.1">
    <property type="nucleotide sequence ID" value="NZ_JBHSQN010000005.1"/>
</dbReference>
<feature type="region of interest" description="Disordered" evidence="9">
    <location>
        <begin position="720"/>
        <end position="778"/>
    </location>
</feature>
<evidence type="ECO:0000259" key="12">
    <source>
        <dbReference type="Pfam" id="PF00912"/>
    </source>
</evidence>
<comment type="catalytic activity">
    <reaction evidence="7">
        <text>Preferential cleavage: (Ac)2-L-Lys-D-Ala-|-D-Ala. Also transpeptidation of peptidyl-alanyl moieties that are N-acyl substituents of D-alanine.</text>
        <dbReference type="EC" id="3.4.16.4"/>
    </reaction>
</comment>
<feature type="domain" description="Glycosyl transferase family 51" evidence="12">
    <location>
        <begin position="149"/>
        <end position="320"/>
    </location>
</feature>
<evidence type="ECO:0000256" key="10">
    <source>
        <dbReference type="SAM" id="Phobius"/>
    </source>
</evidence>
<keyword evidence="2" id="KW-0645">Protease</keyword>
<evidence type="ECO:0000256" key="6">
    <source>
        <dbReference type="ARBA" id="ARBA00023268"/>
    </source>
</evidence>
<keyword evidence="14" id="KW-1185">Reference proteome</keyword>
<feature type="transmembrane region" description="Helical" evidence="10">
    <location>
        <begin position="99"/>
        <end position="120"/>
    </location>
</feature>
<feature type="compositionally biased region" description="Pro residues" evidence="9">
    <location>
        <begin position="723"/>
        <end position="734"/>
    </location>
</feature>
<keyword evidence="6" id="KW-0511">Multifunctional enzyme</keyword>
<proteinExistence type="predicted"/>
<evidence type="ECO:0000256" key="8">
    <source>
        <dbReference type="ARBA" id="ARBA00049902"/>
    </source>
</evidence>
<dbReference type="InterPro" id="IPR012338">
    <property type="entry name" value="Beta-lactam/transpept-like"/>
</dbReference>
<dbReference type="GO" id="GO:0016757">
    <property type="term" value="F:glycosyltransferase activity"/>
    <property type="evidence" value="ECO:0007669"/>
    <property type="project" value="UniProtKB-KW"/>
</dbReference>
<evidence type="ECO:0000256" key="5">
    <source>
        <dbReference type="ARBA" id="ARBA00022801"/>
    </source>
</evidence>
<keyword evidence="10" id="KW-0812">Transmembrane</keyword>
<feature type="domain" description="Penicillin-binding protein transpeptidase" evidence="11">
    <location>
        <begin position="413"/>
        <end position="678"/>
    </location>
</feature>
<gene>
    <name evidence="13" type="ORF">ACFP3H_10560</name>
</gene>